<feature type="domain" description="HTH lysR-type" evidence="5">
    <location>
        <begin position="103"/>
        <end position="160"/>
    </location>
</feature>
<evidence type="ECO:0000256" key="3">
    <source>
        <dbReference type="ARBA" id="ARBA00023125"/>
    </source>
</evidence>
<gene>
    <name evidence="6" type="ORF">SNE35_16180</name>
</gene>
<evidence type="ECO:0000256" key="2">
    <source>
        <dbReference type="ARBA" id="ARBA00023015"/>
    </source>
</evidence>
<keyword evidence="3" id="KW-0238">DNA-binding</keyword>
<dbReference type="Proteomes" id="UP001285263">
    <property type="component" value="Unassembled WGS sequence"/>
</dbReference>
<reference evidence="6 7" key="1">
    <citation type="submission" date="2023-11" db="EMBL/GenBank/DDBJ databases">
        <title>Paucibacter sp. nov., isolated from fresh soil in Korea.</title>
        <authorList>
            <person name="Le N.T.T."/>
        </authorList>
    </citation>
    <scope>NUCLEOTIDE SEQUENCE [LARGE SCALE GENOMIC DNA]</scope>
    <source>
        <strain evidence="6 7">R3-3</strain>
    </source>
</reference>
<dbReference type="PROSITE" id="PS50931">
    <property type="entry name" value="HTH_LYSR"/>
    <property type="match status" value="2"/>
</dbReference>
<evidence type="ECO:0000256" key="4">
    <source>
        <dbReference type="ARBA" id="ARBA00023163"/>
    </source>
</evidence>
<dbReference type="SUPFAM" id="SSF53850">
    <property type="entry name" value="Periplasmic binding protein-like II"/>
    <property type="match status" value="1"/>
</dbReference>
<evidence type="ECO:0000256" key="1">
    <source>
        <dbReference type="ARBA" id="ARBA00009437"/>
    </source>
</evidence>
<dbReference type="Pfam" id="PF03466">
    <property type="entry name" value="LysR_substrate"/>
    <property type="match status" value="1"/>
</dbReference>
<evidence type="ECO:0000259" key="5">
    <source>
        <dbReference type="PROSITE" id="PS50931"/>
    </source>
</evidence>
<organism evidence="6 7">
    <name type="scientific">Roseateles agri</name>
    <dbReference type="NCBI Taxonomy" id="3098619"/>
    <lineage>
        <taxon>Bacteria</taxon>
        <taxon>Pseudomonadati</taxon>
        <taxon>Pseudomonadota</taxon>
        <taxon>Betaproteobacteria</taxon>
        <taxon>Burkholderiales</taxon>
        <taxon>Sphaerotilaceae</taxon>
        <taxon>Roseateles</taxon>
    </lineage>
</organism>
<dbReference type="InterPro" id="IPR005119">
    <property type="entry name" value="LysR_subst-bd"/>
</dbReference>
<dbReference type="PANTHER" id="PTHR30126">
    <property type="entry name" value="HTH-TYPE TRANSCRIPTIONAL REGULATOR"/>
    <property type="match status" value="1"/>
</dbReference>
<dbReference type="InterPro" id="IPR036388">
    <property type="entry name" value="WH-like_DNA-bd_sf"/>
</dbReference>
<name>A0ABU5DID2_9BURK</name>
<accession>A0ABU5DID2</accession>
<dbReference type="Gene3D" id="1.10.10.10">
    <property type="entry name" value="Winged helix-like DNA-binding domain superfamily/Winged helix DNA-binding domain"/>
    <property type="match status" value="2"/>
</dbReference>
<dbReference type="Pfam" id="PF00126">
    <property type="entry name" value="HTH_1"/>
    <property type="match status" value="2"/>
</dbReference>
<evidence type="ECO:0000313" key="7">
    <source>
        <dbReference type="Proteomes" id="UP001285263"/>
    </source>
</evidence>
<dbReference type="Gene3D" id="3.40.190.290">
    <property type="match status" value="1"/>
</dbReference>
<comment type="caution">
    <text evidence="6">The sequence shown here is derived from an EMBL/GenBank/DDBJ whole genome shotgun (WGS) entry which is preliminary data.</text>
</comment>
<evidence type="ECO:0000313" key="6">
    <source>
        <dbReference type="EMBL" id="MDY0746059.1"/>
    </source>
</evidence>
<proteinExistence type="inferred from homology"/>
<dbReference type="RefSeq" id="WP_320423960.1">
    <property type="nucleotide sequence ID" value="NZ_JAXCLA010000005.1"/>
</dbReference>
<dbReference type="PRINTS" id="PR00039">
    <property type="entry name" value="HTHLYSR"/>
</dbReference>
<sequence>MYPFPPIPNLRHLRMVQVIGRVGGVSGAARELCTSQPAVTQAVTNLEAEIGASIFERFATGSQATAAGKQYLLRIDRVFEILDTAVAQLLGRSGSPTPAERLMTSTQLRAFVAASEQGRMAEIAESLALAPDSLLRSARSLERALGKPLFDRTAQGLVPNKAGEFLGREFRRALREIELARGEILMAAGASDVLELVIGTLPMAGAHELAEATRNFLAAHPTVKVRVMPGEYRSLVADLANSRIDLLFGTLRADESNSGVERETLFSDGYCLIARPGHPLTQRAVVTPEDMARYPWVVPTVGTPRRERIEALFNGVPQRPRFRLETSSVSLSRALVLDSDTVTIMGGREVQRDVDQGLIARLPCPALDDVLLKGVTTNKGWLPTQAHVAFLDCLRAITSREAQPAG</sequence>
<keyword evidence="4" id="KW-0804">Transcription</keyword>
<protein>
    <submittedName>
        <fullName evidence="6">LysR family transcriptional regulator</fullName>
    </submittedName>
</protein>
<keyword evidence="2" id="KW-0805">Transcription regulation</keyword>
<dbReference type="InterPro" id="IPR036390">
    <property type="entry name" value="WH_DNA-bd_sf"/>
</dbReference>
<keyword evidence="7" id="KW-1185">Reference proteome</keyword>
<feature type="domain" description="HTH lysR-type" evidence="5">
    <location>
        <begin position="8"/>
        <end position="65"/>
    </location>
</feature>
<dbReference type="PANTHER" id="PTHR30126:SF98">
    <property type="entry name" value="HTH-TYPE TRANSCRIPTIONAL ACTIVATOR BAUR"/>
    <property type="match status" value="1"/>
</dbReference>
<dbReference type="InterPro" id="IPR000847">
    <property type="entry name" value="LysR_HTH_N"/>
</dbReference>
<dbReference type="SUPFAM" id="SSF46785">
    <property type="entry name" value="Winged helix' DNA-binding domain"/>
    <property type="match status" value="2"/>
</dbReference>
<comment type="similarity">
    <text evidence="1">Belongs to the LysR transcriptional regulatory family.</text>
</comment>
<dbReference type="EMBL" id="JAXCLA010000005">
    <property type="protein sequence ID" value="MDY0746059.1"/>
    <property type="molecule type" value="Genomic_DNA"/>
</dbReference>